<dbReference type="SUPFAM" id="SSF55781">
    <property type="entry name" value="GAF domain-like"/>
    <property type="match status" value="1"/>
</dbReference>
<dbReference type="OrthoDB" id="9816309at2"/>
<reference evidence="1 2" key="1">
    <citation type="submission" date="2017-05" db="EMBL/GenBank/DDBJ databases">
        <authorList>
            <person name="Song R."/>
            <person name="Chenine A.L."/>
            <person name="Ruprecht R.M."/>
        </authorList>
    </citation>
    <scope>NUCLEOTIDE SEQUENCE [LARGE SCALE GENOMIC DNA]</scope>
    <source>
        <strain evidence="1 2">CECT 8489</strain>
    </source>
</reference>
<organism evidence="1 2">
    <name type="scientific">Boseongicola aestuarii</name>
    <dbReference type="NCBI Taxonomy" id="1470561"/>
    <lineage>
        <taxon>Bacteria</taxon>
        <taxon>Pseudomonadati</taxon>
        <taxon>Pseudomonadota</taxon>
        <taxon>Alphaproteobacteria</taxon>
        <taxon>Rhodobacterales</taxon>
        <taxon>Paracoccaceae</taxon>
        <taxon>Boseongicola</taxon>
    </lineage>
</organism>
<evidence type="ECO:0000313" key="1">
    <source>
        <dbReference type="EMBL" id="SMX22963.1"/>
    </source>
</evidence>
<name>A0A238IY45_9RHOB</name>
<evidence type="ECO:0000313" key="2">
    <source>
        <dbReference type="Proteomes" id="UP000201838"/>
    </source>
</evidence>
<protein>
    <recommendedName>
        <fullName evidence="3">GAF domain-containing protein</fullName>
    </recommendedName>
</protein>
<accession>A0A238IY45</accession>
<sequence>MREGLINSAPARFDLGDLGLLDGASEREFEVITRTAGVVLQSSAALFCLLDEPRSSVFIRSRYIPRGSSLLPDKYAQHHSMFARIIERNKGVKITDLAEVAEFGEAFEPSVLPFKSALIEPVYGPAMEPIGCLAVLSNVPRKWAELERMELRDQAHLLSRYVLLRASLETLKRLSRERDALSKAQRYHN</sequence>
<keyword evidence="2" id="KW-1185">Reference proteome</keyword>
<evidence type="ECO:0008006" key="3">
    <source>
        <dbReference type="Google" id="ProtNLM"/>
    </source>
</evidence>
<proteinExistence type="predicted"/>
<dbReference type="AlphaFoldDB" id="A0A238IY45"/>
<dbReference type="RefSeq" id="WP_093972915.1">
    <property type="nucleotide sequence ID" value="NZ_FXXQ01000002.1"/>
</dbReference>
<gene>
    <name evidence="1" type="ORF">BOA8489_01062</name>
</gene>
<dbReference type="Proteomes" id="UP000201838">
    <property type="component" value="Unassembled WGS sequence"/>
</dbReference>
<dbReference type="EMBL" id="FXXQ01000002">
    <property type="protein sequence ID" value="SMX22963.1"/>
    <property type="molecule type" value="Genomic_DNA"/>
</dbReference>